<dbReference type="InterPro" id="IPR019288">
    <property type="entry name" value="3'-5'_exonuclease_PolB-like"/>
</dbReference>
<evidence type="ECO:0000313" key="3">
    <source>
        <dbReference type="Proteomes" id="UP000218263"/>
    </source>
</evidence>
<dbReference type="AlphaFoldDB" id="A0A110B2V8"/>
<dbReference type="KEGG" id="mgot:MgSA37_02784"/>
<evidence type="ECO:0000259" key="1">
    <source>
        <dbReference type="Pfam" id="PF10108"/>
    </source>
</evidence>
<keyword evidence="2" id="KW-0378">Hydrolase</keyword>
<name>A0A110B2V8_9SPHI</name>
<sequence length="288" mass="33308">MWGLRCWRNEASPNPLQRRGLKKSAAKVLSFGEDLGEAFPAYSLYLDCNKQKMLEQYDLHNLMVLDIETVPQYSSFADVPDHFQKLWDLKTQYQRKEETAEEFYERAGIWAEFGKIICISVGIFINGRNTGLRVKSFFSHDEKELLEKFAALLVSQPPSLILCAHNGKEFDFPYICRRMLINGVKIPSQLEISGKKPWEINHLDTMELWKFGDYKNYTSLALLTAIFNIPTPKDDIDGSMVGRVYWVENQLERIATYCQKDVVATAQLLRRYRGEELIPDESITLVGF</sequence>
<dbReference type="GO" id="GO:0004527">
    <property type="term" value="F:exonuclease activity"/>
    <property type="evidence" value="ECO:0007669"/>
    <property type="project" value="UniProtKB-KW"/>
</dbReference>
<keyword evidence="2" id="KW-0269">Exonuclease</keyword>
<keyword evidence="3" id="KW-1185">Reference proteome</keyword>
<organism evidence="2 3">
    <name type="scientific">Mucilaginibacter gotjawali</name>
    <dbReference type="NCBI Taxonomy" id="1550579"/>
    <lineage>
        <taxon>Bacteria</taxon>
        <taxon>Pseudomonadati</taxon>
        <taxon>Bacteroidota</taxon>
        <taxon>Sphingobacteriia</taxon>
        <taxon>Sphingobacteriales</taxon>
        <taxon>Sphingobacteriaceae</taxon>
        <taxon>Mucilaginibacter</taxon>
    </lineage>
</organism>
<dbReference type="Gene3D" id="3.30.420.10">
    <property type="entry name" value="Ribonuclease H-like superfamily/Ribonuclease H"/>
    <property type="match status" value="1"/>
</dbReference>
<feature type="domain" description="Predicted 3'-5' exonuclease PolB-like" evidence="1">
    <location>
        <begin position="113"/>
        <end position="271"/>
    </location>
</feature>
<evidence type="ECO:0000313" key="2">
    <source>
        <dbReference type="EMBL" id="BAU54608.1"/>
    </source>
</evidence>
<accession>A0A110B2V8</accession>
<dbReference type="GO" id="GO:0003676">
    <property type="term" value="F:nucleic acid binding"/>
    <property type="evidence" value="ECO:0007669"/>
    <property type="project" value="InterPro"/>
</dbReference>
<reference evidence="2 3" key="1">
    <citation type="submission" date="2015-12" db="EMBL/GenBank/DDBJ databases">
        <title>Genome sequence of Mucilaginibacter gotjawali.</title>
        <authorList>
            <person name="Lee J.S."/>
            <person name="Lee K.C."/>
            <person name="Kim K.K."/>
            <person name="Lee B.W."/>
        </authorList>
    </citation>
    <scope>NUCLEOTIDE SEQUENCE [LARGE SCALE GENOMIC DNA]</scope>
    <source>
        <strain evidence="2 3">SA3-7</strain>
    </source>
</reference>
<dbReference type="EMBL" id="AP017313">
    <property type="protein sequence ID" value="BAU54608.1"/>
    <property type="molecule type" value="Genomic_DNA"/>
</dbReference>
<proteinExistence type="predicted"/>
<dbReference type="SUPFAM" id="SSF53098">
    <property type="entry name" value="Ribonuclease H-like"/>
    <property type="match status" value="1"/>
</dbReference>
<dbReference type="InterPro" id="IPR036397">
    <property type="entry name" value="RNaseH_sf"/>
</dbReference>
<protein>
    <submittedName>
        <fullName evidence="2">Putative 3'-5' exonuclease related to the exonuclease domain of PolB</fullName>
    </submittedName>
</protein>
<gene>
    <name evidence="2" type="ORF">MgSA37_02784</name>
</gene>
<dbReference type="CDD" id="cd05782">
    <property type="entry name" value="DNA_polB_like1_exo"/>
    <property type="match status" value="1"/>
</dbReference>
<keyword evidence="2" id="KW-0540">Nuclease</keyword>
<dbReference type="Pfam" id="PF10108">
    <property type="entry name" value="DNA_pol_B_exo2"/>
    <property type="match status" value="1"/>
</dbReference>
<dbReference type="InterPro" id="IPR012337">
    <property type="entry name" value="RNaseH-like_sf"/>
</dbReference>
<dbReference type="Proteomes" id="UP000218263">
    <property type="component" value="Chromosome"/>
</dbReference>